<dbReference type="Proteomes" id="UP000727407">
    <property type="component" value="Unassembled WGS sequence"/>
</dbReference>
<dbReference type="AlphaFoldDB" id="A0A8J5CG38"/>
<organism evidence="1 2">
    <name type="scientific">Clarias magur</name>
    <name type="common">Asian catfish</name>
    <name type="synonym">Macropteronotus magur</name>
    <dbReference type="NCBI Taxonomy" id="1594786"/>
    <lineage>
        <taxon>Eukaryota</taxon>
        <taxon>Metazoa</taxon>
        <taxon>Chordata</taxon>
        <taxon>Craniata</taxon>
        <taxon>Vertebrata</taxon>
        <taxon>Euteleostomi</taxon>
        <taxon>Actinopterygii</taxon>
        <taxon>Neopterygii</taxon>
        <taxon>Teleostei</taxon>
        <taxon>Ostariophysi</taxon>
        <taxon>Siluriformes</taxon>
        <taxon>Clariidae</taxon>
        <taxon>Clarias</taxon>
    </lineage>
</organism>
<comment type="caution">
    <text evidence="1">The sequence shown here is derived from an EMBL/GenBank/DDBJ whole genome shotgun (WGS) entry which is preliminary data.</text>
</comment>
<evidence type="ECO:0000313" key="2">
    <source>
        <dbReference type="Proteomes" id="UP000727407"/>
    </source>
</evidence>
<dbReference type="EMBL" id="QNUK01000001">
    <property type="protein sequence ID" value="KAF5909971.1"/>
    <property type="molecule type" value="Genomic_DNA"/>
</dbReference>
<name>A0A8J5CG38_CLAMG</name>
<sequence>MQEKTYTYIKGCSAGETNTQHSNSLTLSITARVSNEDQNGEHYKKPILKWTTETF</sequence>
<proteinExistence type="predicted"/>
<keyword evidence="2" id="KW-1185">Reference proteome</keyword>
<evidence type="ECO:0000313" key="1">
    <source>
        <dbReference type="EMBL" id="KAF5909971.1"/>
    </source>
</evidence>
<protein>
    <submittedName>
        <fullName evidence="1">2,3-bisphosphoglycerate-independent phosphoglycerate mutase</fullName>
    </submittedName>
</protein>
<gene>
    <name evidence="1" type="primary">gpmI</name>
    <name evidence="1" type="ORF">DAT39_000076</name>
</gene>
<reference evidence="1" key="1">
    <citation type="submission" date="2020-07" db="EMBL/GenBank/DDBJ databases">
        <title>Clarias magur genome sequencing, assembly and annotation.</title>
        <authorList>
            <person name="Kushwaha B."/>
            <person name="Kumar R."/>
            <person name="Das P."/>
            <person name="Joshi C.G."/>
            <person name="Kumar D."/>
            <person name="Nagpure N.S."/>
            <person name="Pandey M."/>
            <person name="Agarwal S."/>
            <person name="Srivastava S."/>
            <person name="Singh M."/>
            <person name="Sahoo L."/>
            <person name="Jayasankar P."/>
            <person name="Meher P.K."/>
            <person name="Koringa P.G."/>
            <person name="Iquebal M.A."/>
            <person name="Das S.P."/>
            <person name="Bit A."/>
            <person name="Patnaik S."/>
            <person name="Patel N."/>
            <person name="Shah T.M."/>
            <person name="Hinsu A."/>
            <person name="Jena J.K."/>
        </authorList>
    </citation>
    <scope>NUCLEOTIDE SEQUENCE</scope>
    <source>
        <strain evidence="1">CIFAMagur01</strain>
        <tissue evidence="1">Testis</tissue>
    </source>
</reference>
<accession>A0A8J5CG38</accession>